<dbReference type="AlphaFoldDB" id="A0A8J3IV38"/>
<dbReference type="InterPro" id="IPR037523">
    <property type="entry name" value="VOC_core"/>
</dbReference>
<feature type="domain" description="VOC" evidence="1">
    <location>
        <begin position="161"/>
        <end position="286"/>
    </location>
</feature>
<dbReference type="InterPro" id="IPR004360">
    <property type="entry name" value="Glyas_Fos-R_dOase_dom"/>
</dbReference>
<reference evidence="2" key="1">
    <citation type="submission" date="2020-10" db="EMBL/GenBank/DDBJ databases">
        <title>Taxonomic study of unclassified bacteria belonging to the class Ktedonobacteria.</title>
        <authorList>
            <person name="Yabe S."/>
            <person name="Wang C.M."/>
            <person name="Zheng Y."/>
            <person name="Sakai Y."/>
            <person name="Cavaletti L."/>
            <person name="Monciardini P."/>
            <person name="Donadio S."/>
        </authorList>
    </citation>
    <scope>NUCLEOTIDE SEQUENCE</scope>
    <source>
        <strain evidence="2">ID150040</strain>
    </source>
</reference>
<keyword evidence="3" id="KW-1185">Reference proteome</keyword>
<dbReference type="PROSITE" id="PS51819">
    <property type="entry name" value="VOC"/>
    <property type="match status" value="2"/>
</dbReference>
<dbReference type="Proteomes" id="UP000597444">
    <property type="component" value="Unassembled WGS sequence"/>
</dbReference>
<dbReference type="InterPro" id="IPR029068">
    <property type="entry name" value="Glyas_Bleomycin-R_OHBP_Dase"/>
</dbReference>
<feature type="domain" description="VOC" evidence="1">
    <location>
        <begin position="7"/>
        <end position="135"/>
    </location>
</feature>
<evidence type="ECO:0000259" key="1">
    <source>
        <dbReference type="PROSITE" id="PS51819"/>
    </source>
</evidence>
<evidence type="ECO:0000313" key="2">
    <source>
        <dbReference type="EMBL" id="GHO99035.1"/>
    </source>
</evidence>
<dbReference type="CDD" id="cd08347">
    <property type="entry name" value="PcpA_C_like"/>
    <property type="match status" value="1"/>
</dbReference>
<dbReference type="RefSeq" id="WP_220209699.1">
    <property type="nucleotide sequence ID" value="NZ_BNJK01000002.1"/>
</dbReference>
<dbReference type="Pfam" id="PF00903">
    <property type="entry name" value="Glyoxalase"/>
    <property type="match status" value="2"/>
</dbReference>
<dbReference type="InterPro" id="IPR052537">
    <property type="entry name" value="Extradiol_RC_dioxygenase"/>
</dbReference>
<dbReference type="Gene3D" id="3.10.180.10">
    <property type="entry name" value="2,3-Dihydroxybiphenyl 1,2-Dioxygenase, domain 1"/>
    <property type="match status" value="2"/>
</dbReference>
<protein>
    <submittedName>
        <fullName evidence="2">Glyoxalase</fullName>
    </submittedName>
</protein>
<dbReference type="PANTHER" id="PTHR36110">
    <property type="entry name" value="RING-CLEAVING DIOXYGENASE MHQE-RELATED"/>
    <property type="match status" value="1"/>
</dbReference>
<dbReference type="PANTHER" id="PTHR36110:SF4">
    <property type="entry name" value="RING-CLEAVING DIOXYGENASE MHQA-RELATED"/>
    <property type="match status" value="1"/>
</dbReference>
<evidence type="ECO:0000313" key="3">
    <source>
        <dbReference type="Proteomes" id="UP000597444"/>
    </source>
</evidence>
<proteinExistence type="predicted"/>
<dbReference type="SUPFAM" id="SSF54593">
    <property type="entry name" value="Glyoxalase/Bleomycin resistance protein/Dihydroxybiphenyl dioxygenase"/>
    <property type="match status" value="1"/>
</dbReference>
<sequence>MTTELGGLHHVTAVSGNASRSVAFYTQVLGMRLIKKTVNQDDVSAYHLFYGDELGRPGVDLTFFEWANIGFHRPGAGTISTISLGVTGRDTLDWWVQRFDTLHVTHDGIQTRGADRQLVLPFRDPEGQRLELVDDGGRLAARIGSTPWRKSPVPAERAIHGFYSVRLTLRDLEPSARFMTEMLGFRRSGSYELPQGSNVAVFEVGPGGPGTEVHIEVHPELPFRRFVGIGGVHHVAFRTPSDEEHRQWQQRIAQVNPTVTPVIDRFYFRSLYFREPGGVLFEIATDGPGFAVDEDVETLGERLALPPFLEPQREAIEANLKPIRVEDVTK</sequence>
<accession>A0A8J3IV38</accession>
<dbReference type="EMBL" id="BNJK01000002">
    <property type="protein sequence ID" value="GHO99035.1"/>
    <property type="molecule type" value="Genomic_DNA"/>
</dbReference>
<name>A0A8J3IV38_9CHLR</name>
<gene>
    <name evidence="2" type="ORF">KSF_090830</name>
</gene>
<organism evidence="2 3">
    <name type="scientific">Reticulibacter mediterranei</name>
    <dbReference type="NCBI Taxonomy" id="2778369"/>
    <lineage>
        <taxon>Bacteria</taxon>
        <taxon>Bacillati</taxon>
        <taxon>Chloroflexota</taxon>
        <taxon>Ktedonobacteria</taxon>
        <taxon>Ktedonobacterales</taxon>
        <taxon>Reticulibacteraceae</taxon>
        <taxon>Reticulibacter</taxon>
    </lineage>
</organism>
<comment type="caution">
    <text evidence="2">The sequence shown here is derived from an EMBL/GenBank/DDBJ whole genome shotgun (WGS) entry which is preliminary data.</text>
</comment>